<dbReference type="RefSeq" id="WP_084070240.1">
    <property type="nucleotide sequence ID" value="NZ_FWXY01000017.1"/>
</dbReference>
<dbReference type="AlphaFoldDB" id="A0A1W2DFL7"/>
<dbReference type="SMART" id="SM00448">
    <property type="entry name" value="REC"/>
    <property type="match status" value="1"/>
</dbReference>
<name>A0A1W2DFL7_9BACT</name>
<dbReference type="CDD" id="cd17534">
    <property type="entry name" value="REC_DC-like"/>
    <property type="match status" value="1"/>
</dbReference>
<gene>
    <name evidence="3" type="ORF">SAMN02746065_11764</name>
</gene>
<sequence>METASVLIVEDEFIIAKDIQASLENMGYLVCAIVSSGEAAIKKLEQENPDLVLMDIILKGKMDGIEAAMQIRSLFNIPIVYLTAYADEDTLERAKITEPYGYVIKPFNDRELRIAIEMATYKHKMETKQEQLVADLQKALAEVKTLHGLLPVCTSCKKIRDDNGYWNQIESYIQEHSTAQISHSLCPECSDKLYGDEDWYIAMKDKDIE</sequence>
<accession>A0A1W2DFL7</accession>
<evidence type="ECO:0000313" key="4">
    <source>
        <dbReference type="Proteomes" id="UP000192418"/>
    </source>
</evidence>
<keyword evidence="4" id="KW-1185">Reference proteome</keyword>
<proteinExistence type="predicted"/>
<evidence type="ECO:0000256" key="1">
    <source>
        <dbReference type="PROSITE-ProRule" id="PRU00169"/>
    </source>
</evidence>
<feature type="domain" description="Response regulatory" evidence="2">
    <location>
        <begin position="5"/>
        <end position="120"/>
    </location>
</feature>
<dbReference type="STRING" id="1121400.SAMN02746065_11764"/>
<dbReference type="Pfam" id="PF00072">
    <property type="entry name" value="Response_reg"/>
    <property type="match status" value="1"/>
</dbReference>
<protein>
    <submittedName>
        <fullName evidence="3">CheY chemotaxis protein or a CheY-like REC (Receiver) domain</fullName>
    </submittedName>
</protein>
<dbReference type="EMBL" id="FWXY01000017">
    <property type="protein sequence ID" value="SMC96253.1"/>
    <property type="molecule type" value="Genomic_DNA"/>
</dbReference>
<evidence type="ECO:0000313" key="3">
    <source>
        <dbReference type="EMBL" id="SMC96253.1"/>
    </source>
</evidence>
<reference evidence="3 4" key="1">
    <citation type="submission" date="2017-04" db="EMBL/GenBank/DDBJ databases">
        <authorList>
            <person name="Afonso C.L."/>
            <person name="Miller P.J."/>
            <person name="Scott M.A."/>
            <person name="Spackman E."/>
            <person name="Goraichik I."/>
            <person name="Dimitrov K.M."/>
            <person name="Suarez D.L."/>
            <person name="Swayne D.E."/>
        </authorList>
    </citation>
    <scope>NUCLEOTIDE SEQUENCE [LARGE SCALE GENOMIC DNA]</scope>
    <source>
        <strain evidence="3 4">DSM 3385</strain>
    </source>
</reference>
<dbReference type="PANTHER" id="PTHR43228">
    <property type="entry name" value="TWO-COMPONENT RESPONSE REGULATOR"/>
    <property type="match status" value="1"/>
</dbReference>
<keyword evidence="1" id="KW-0597">Phosphoprotein</keyword>
<dbReference type="OrthoDB" id="9790791at2"/>
<feature type="modified residue" description="4-aspartylphosphate" evidence="1">
    <location>
        <position position="55"/>
    </location>
</feature>
<dbReference type="InterPro" id="IPR001789">
    <property type="entry name" value="Sig_transdc_resp-reg_receiver"/>
</dbReference>
<dbReference type="InterPro" id="IPR052048">
    <property type="entry name" value="ST_Response_Regulator"/>
</dbReference>
<evidence type="ECO:0000259" key="2">
    <source>
        <dbReference type="PROSITE" id="PS50110"/>
    </source>
</evidence>
<dbReference type="Proteomes" id="UP000192418">
    <property type="component" value="Unassembled WGS sequence"/>
</dbReference>
<dbReference type="Gene3D" id="3.40.50.2300">
    <property type="match status" value="1"/>
</dbReference>
<dbReference type="InterPro" id="IPR011006">
    <property type="entry name" value="CheY-like_superfamily"/>
</dbReference>
<dbReference type="PROSITE" id="PS50110">
    <property type="entry name" value="RESPONSE_REGULATORY"/>
    <property type="match status" value="1"/>
</dbReference>
<dbReference type="SUPFAM" id="SSF52172">
    <property type="entry name" value="CheY-like"/>
    <property type="match status" value="1"/>
</dbReference>
<dbReference type="GO" id="GO:0000160">
    <property type="term" value="P:phosphorelay signal transduction system"/>
    <property type="evidence" value="ECO:0007669"/>
    <property type="project" value="InterPro"/>
</dbReference>
<organism evidence="3 4">
    <name type="scientific">Desulfocicer vacuolatum DSM 3385</name>
    <dbReference type="NCBI Taxonomy" id="1121400"/>
    <lineage>
        <taxon>Bacteria</taxon>
        <taxon>Pseudomonadati</taxon>
        <taxon>Thermodesulfobacteriota</taxon>
        <taxon>Desulfobacteria</taxon>
        <taxon>Desulfobacterales</taxon>
        <taxon>Desulfobacteraceae</taxon>
        <taxon>Desulfocicer</taxon>
    </lineage>
</organism>
<dbReference type="PANTHER" id="PTHR43228:SF6">
    <property type="entry name" value="RESPONSE REGULATOR RECEIVER"/>
    <property type="match status" value="1"/>
</dbReference>